<evidence type="ECO:0000256" key="1">
    <source>
        <dbReference type="SAM" id="MobiDB-lite"/>
    </source>
</evidence>
<dbReference type="EMBL" id="HG001803">
    <property type="protein sequence ID" value="CDF36786.1"/>
    <property type="molecule type" value="Genomic_DNA"/>
</dbReference>
<dbReference type="Proteomes" id="UP000012073">
    <property type="component" value="Unassembled WGS sequence"/>
</dbReference>
<name>R7QH41_CHOCR</name>
<feature type="compositionally biased region" description="Polar residues" evidence="1">
    <location>
        <begin position="100"/>
        <end position="116"/>
    </location>
</feature>
<organism evidence="2 3">
    <name type="scientific">Chondrus crispus</name>
    <name type="common">Carrageen Irish moss</name>
    <name type="synonym">Polymorpha crispa</name>
    <dbReference type="NCBI Taxonomy" id="2769"/>
    <lineage>
        <taxon>Eukaryota</taxon>
        <taxon>Rhodophyta</taxon>
        <taxon>Florideophyceae</taxon>
        <taxon>Rhodymeniophycidae</taxon>
        <taxon>Gigartinales</taxon>
        <taxon>Gigartinaceae</taxon>
        <taxon>Chondrus</taxon>
    </lineage>
</organism>
<feature type="region of interest" description="Disordered" evidence="1">
    <location>
        <begin position="137"/>
        <end position="197"/>
    </location>
</feature>
<dbReference type="KEGG" id="ccp:CHC_T00005179001"/>
<feature type="compositionally biased region" description="Basic residues" evidence="1">
    <location>
        <begin position="157"/>
        <end position="166"/>
    </location>
</feature>
<dbReference type="GeneID" id="17324347"/>
<reference evidence="3" key="1">
    <citation type="journal article" date="2013" name="Proc. Natl. Acad. Sci. U.S.A.">
        <title>Genome structure and metabolic features in the red seaweed Chondrus crispus shed light on evolution of the Archaeplastida.</title>
        <authorList>
            <person name="Collen J."/>
            <person name="Porcel B."/>
            <person name="Carre W."/>
            <person name="Ball S.G."/>
            <person name="Chaparro C."/>
            <person name="Tonon T."/>
            <person name="Barbeyron T."/>
            <person name="Michel G."/>
            <person name="Noel B."/>
            <person name="Valentin K."/>
            <person name="Elias M."/>
            <person name="Artiguenave F."/>
            <person name="Arun A."/>
            <person name="Aury J.M."/>
            <person name="Barbosa-Neto J.F."/>
            <person name="Bothwell J.H."/>
            <person name="Bouget F.Y."/>
            <person name="Brillet L."/>
            <person name="Cabello-Hurtado F."/>
            <person name="Capella-Gutierrez S."/>
            <person name="Charrier B."/>
            <person name="Cladiere L."/>
            <person name="Cock J.M."/>
            <person name="Coelho S.M."/>
            <person name="Colleoni C."/>
            <person name="Czjzek M."/>
            <person name="Da Silva C."/>
            <person name="Delage L."/>
            <person name="Denoeud F."/>
            <person name="Deschamps P."/>
            <person name="Dittami S.M."/>
            <person name="Gabaldon T."/>
            <person name="Gachon C.M."/>
            <person name="Groisillier A."/>
            <person name="Herve C."/>
            <person name="Jabbari K."/>
            <person name="Katinka M."/>
            <person name="Kloareg B."/>
            <person name="Kowalczyk N."/>
            <person name="Labadie K."/>
            <person name="Leblanc C."/>
            <person name="Lopez P.J."/>
            <person name="McLachlan D.H."/>
            <person name="Meslet-Cladiere L."/>
            <person name="Moustafa A."/>
            <person name="Nehr Z."/>
            <person name="Nyvall Collen P."/>
            <person name="Panaud O."/>
            <person name="Partensky F."/>
            <person name="Poulain J."/>
            <person name="Rensing S.A."/>
            <person name="Rousvoal S."/>
            <person name="Samson G."/>
            <person name="Symeonidi A."/>
            <person name="Weissenbach J."/>
            <person name="Zambounis A."/>
            <person name="Wincker P."/>
            <person name="Boyen C."/>
        </authorList>
    </citation>
    <scope>NUCLEOTIDE SEQUENCE [LARGE SCALE GENOMIC DNA]</scope>
    <source>
        <strain evidence="3">cv. Stackhouse</strain>
    </source>
</reference>
<feature type="region of interest" description="Disordered" evidence="1">
    <location>
        <begin position="100"/>
        <end position="119"/>
    </location>
</feature>
<gene>
    <name evidence="2" type="ORF">CHC_T00005179001</name>
</gene>
<dbReference type="AlphaFoldDB" id="R7QH41"/>
<feature type="compositionally biased region" description="Basic residues" evidence="1">
    <location>
        <begin position="185"/>
        <end position="195"/>
    </location>
</feature>
<evidence type="ECO:0008006" key="4">
    <source>
        <dbReference type="Google" id="ProtNLM"/>
    </source>
</evidence>
<keyword evidence="3" id="KW-1185">Reference proteome</keyword>
<dbReference type="Gramene" id="CDF36786">
    <property type="protein sequence ID" value="CDF36786"/>
    <property type="gene ID" value="CHC_T00005179001"/>
</dbReference>
<accession>R7QH41</accession>
<sequence>MRGGDWVNCGCFSGSNQGDAARSVSLHFLVYYCRRNVAATHTAPSCPPTVNIPSSTDVYCNSFLFLNTQGQYTNKHKESAIPKPKLVSYPTTRVNCRSLRSPTCRQHADSISTSPLLATGAPLSPSPLIAMTSTMTSTMPTSSAADATASVPTATPRPKRGRRKKRPDLTESQRKALRAQQNRQATRRSRERSRKRAEMLKAQLIHSLRLNSLLVAERRKLLNADVKGNTMEAKGGNKEEGERKNPMSLETILNHDEGDVQQRARFRHRVSAARIAVDIPAPVPAATSKRYAEQGAVSFSSPVTATPNHR</sequence>
<protein>
    <recommendedName>
        <fullName evidence="4">BZIP domain-containing protein</fullName>
    </recommendedName>
</protein>
<feature type="compositionally biased region" description="Polar residues" evidence="1">
    <location>
        <begin position="297"/>
        <end position="310"/>
    </location>
</feature>
<evidence type="ECO:0000313" key="2">
    <source>
        <dbReference type="EMBL" id="CDF36786.1"/>
    </source>
</evidence>
<feature type="region of interest" description="Disordered" evidence="1">
    <location>
        <begin position="291"/>
        <end position="310"/>
    </location>
</feature>
<evidence type="ECO:0000313" key="3">
    <source>
        <dbReference type="Proteomes" id="UP000012073"/>
    </source>
</evidence>
<dbReference type="RefSeq" id="XP_005716605.1">
    <property type="nucleotide sequence ID" value="XM_005716548.1"/>
</dbReference>
<feature type="compositionally biased region" description="Low complexity" evidence="1">
    <location>
        <begin position="137"/>
        <end position="156"/>
    </location>
</feature>
<proteinExistence type="predicted"/>